<feature type="region of interest" description="Disordered" evidence="2">
    <location>
        <begin position="541"/>
        <end position="591"/>
    </location>
</feature>
<dbReference type="GeneID" id="94289692"/>
<dbReference type="GO" id="GO:0005634">
    <property type="term" value="C:nucleus"/>
    <property type="evidence" value="ECO:0007669"/>
    <property type="project" value="TreeGrafter"/>
</dbReference>
<gene>
    <name evidence="3" type="ORF">JKF63_03614</name>
</gene>
<name>A0A836IBI6_9TRYP</name>
<sequence length="671" mass="73018">MPKRHRQPEPIDIESVARPLGDQRHPSGRLRTSDVSTKSSASLVASSIATAPVDAAALAQRTDPGYSPGDVKLDLETRKRAKNFPATSESLVRHRQQLKAHAKPRRVSFAKDGQPVVDGAGPGETVPIARRRRPVPVPDTASVPHLSCRVSSLGSEDFDPVSHDDEEDDGDMSLSTNSDVGDDGNQPSICDSSLGGGSDGDSAAEEEEAERRQLRRSIAAAQRHQMIGDGDKDSHKESDDSDEESDALDDSSSVGSDDADSSQLCYVDQEEESESDMSDFSVERDDDTESGEDEESDTGRLRAARHREGAVEHDRSDDDDDGDSGDGLVTVDFGVFDMEASNVDGLLHLMDQLCPDKMNEVDRDELGLALHESPFTSVVRLQNNGEDTAGEEEQEFYGLSSLLDVAHGEALYPKALRPLCELLQRQVWRQAASGIPPTDILTSVVEGARVASSRAKCLLLISEYIRNIPLELTVQILEDLLDRLDAASQREGRKSPAQTSEGAMATHEHPIFATHPSMFAVLAKVQRATDAPVTLLKNSVAPASGGSADEAGSSMHASSASRRRRHGGRGVTTKRKDEGPSGSGGSGAMGAPAPLLDLTHYIFWREEDSILYEFRDRRVAALVYRCRSQYDGQPEHEIPLSILFVLQYGAVRQAVDEMRRRQTMKTAVERY</sequence>
<feature type="compositionally biased region" description="Low complexity" evidence="2">
    <location>
        <begin position="541"/>
        <end position="560"/>
    </location>
</feature>
<feature type="compositionally biased region" description="Acidic residues" evidence="2">
    <location>
        <begin position="268"/>
        <end position="277"/>
    </location>
</feature>
<feature type="compositionally biased region" description="Acidic residues" evidence="2">
    <location>
        <begin position="156"/>
        <end position="171"/>
    </location>
</feature>
<dbReference type="PANTHER" id="PTHR13261:SF0">
    <property type="entry name" value="BRCA2 AND CDKN1A-INTERACTING PROTEIN"/>
    <property type="match status" value="1"/>
</dbReference>
<feature type="compositionally biased region" description="Polar residues" evidence="2">
    <location>
        <begin position="173"/>
        <end position="190"/>
    </location>
</feature>
<feature type="compositionally biased region" description="Acidic residues" evidence="2">
    <location>
        <begin position="239"/>
        <end position="249"/>
    </location>
</feature>
<organism evidence="3 4">
    <name type="scientific">Porcisia hertigi</name>
    <dbReference type="NCBI Taxonomy" id="2761500"/>
    <lineage>
        <taxon>Eukaryota</taxon>
        <taxon>Discoba</taxon>
        <taxon>Euglenozoa</taxon>
        <taxon>Kinetoplastea</taxon>
        <taxon>Metakinetoplastina</taxon>
        <taxon>Trypanosomatida</taxon>
        <taxon>Trypanosomatidae</taxon>
        <taxon>Leishmaniinae</taxon>
        <taxon>Porcisia</taxon>
    </lineage>
</organism>
<dbReference type="Proteomes" id="UP000674318">
    <property type="component" value="Chromosome 28"/>
</dbReference>
<feature type="region of interest" description="Disordered" evidence="2">
    <location>
        <begin position="1"/>
        <end position="43"/>
    </location>
</feature>
<keyword evidence="4" id="KW-1185">Reference proteome</keyword>
<evidence type="ECO:0000256" key="1">
    <source>
        <dbReference type="ARBA" id="ARBA00006781"/>
    </source>
</evidence>
<feature type="compositionally biased region" description="Acidic residues" evidence="2">
    <location>
        <begin position="284"/>
        <end position="296"/>
    </location>
</feature>
<feature type="region of interest" description="Disordered" evidence="2">
    <location>
        <begin position="59"/>
        <end position="326"/>
    </location>
</feature>
<comment type="caution">
    <text evidence="3">The sequence shown here is derived from an EMBL/GenBank/DDBJ whole genome shotgun (WGS) entry which is preliminary data.</text>
</comment>
<dbReference type="Pfam" id="PF13862">
    <property type="entry name" value="BCCIP"/>
    <property type="match status" value="1"/>
</dbReference>
<dbReference type="OrthoDB" id="278226at2759"/>
<feature type="compositionally biased region" description="Basic and acidic residues" evidence="2">
    <location>
        <begin position="229"/>
        <end position="238"/>
    </location>
</feature>
<feature type="compositionally biased region" description="Basic residues" evidence="2">
    <location>
        <begin position="93"/>
        <end position="108"/>
    </location>
</feature>
<dbReference type="RefSeq" id="XP_067755854.1">
    <property type="nucleotide sequence ID" value="XM_067899615.1"/>
</dbReference>
<dbReference type="PANTHER" id="PTHR13261">
    <property type="entry name" value="BRCA2 AND CDKN1A INTERACTING PROTEIN"/>
    <property type="match status" value="1"/>
</dbReference>
<evidence type="ECO:0000313" key="3">
    <source>
        <dbReference type="EMBL" id="KAG5500520.1"/>
    </source>
</evidence>
<feature type="compositionally biased region" description="Basic and acidic residues" evidence="2">
    <location>
        <begin position="306"/>
        <end position="316"/>
    </location>
</feature>
<proteinExistence type="inferred from homology"/>
<reference evidence="3 4" key="1">
    <citation type="submission" date="2021-02" db="EMBL/GenBank/DDBJ databases">
        <title>Porcisia hertigi Genome sequencing and assembly.</title>
        <authorList>
            <person name="Almutairi H."/>
            <person name="Gatherer D."/>
        </authorList>
    </citation>
    <scope>NUCLEOTIDE SEQUENCE [LARGE SCALE GENOMIC DNA]</scope>
    <source>
        <strain evidence="3 4">C119</strain>
    </source>
</reference>
<dbReference type="AlphaFoldDB" id="A0A836IBI6"/>
<evidence type="ECO:0000256" key="2">
    <source>
        <dbReference type="SAM" id="MobiDB-lite"/>
    </source>
</evidence>
<evidence type="ECO:0000313" key="4">
    <source>
        <dbReference type="Proteomes" id="UP000674318"/>
    </source>
</evidence>
<accession>A0A836IBI6</accession>
<dbReference type="KEGG" id="phet:94289692"/>
<dbReference type="InterPro" id="IPR025602">
    <property type="entry name" value="BCP1_family"/>
</dbReference>
<dbReference type="EMBL" id="JAFJZO010000028">
    <property type="protein sequence ID" value="KAG5500520.1"/>
    <property type="molecule type" value="Genomic_DNA"/>
</dbReference>
<protein>
    <submittedName>
        <fullName evidence="3">Uncharacterized protein</fullName>
    </submittedName>
</protein>
<comment type="similarity">
    <text evidence="1">Belongs to the BCP1 family.</text>
</comment>